<dbReference type="Proteomes" id="UP000297245">
    <property type="component" value="Unassembled WGS sequence"/>
</dbReference>
<name>A0A4S8MKE2_DENBC</name>
<evidence type="ECO:0000256" key="1">
    <source>
        <dbReference type="ARBA" id="ARBA00002738"/>
    </source>
</evidence>
<comment type="subcellular location">
    <subcellularLocation>
        <location evidence="3">Cytoplasm</location>
    </subcellularLocation>
    <subcellularLocation>
        <location evidence="2">Nucleus</location>
    </subcellularLocation>
</comment>
<dbReference type="AlphaFoldDB" id="A0A4S8MKE2"/>
<dbReference type="EMBL" id="ML179072">
    <property type="protein sequence ID" value="THV02939.1"/>
    <property type="molecule type" value="Genomic_DNA"/>
</dbReference>
<keyword evidence="6" id="KW-0963">Cytoplasm</keyword>
<comment type="similarity">
    <text evidence="4">Belongs to the RTC4 family.</text>
</comment>
<evidence type="ECO:0000256" key="3">
    <source>
        <dbReference type="ARBA" id="ARBA00004496"/>
    </source>
</evidence>
<gene>
    <name evidence="9" type="ORF">K435DRAFT_617308</name>
</gene>
<evidence type="ECO:0000313" key="9">
    <source>
        <dbReference type="EMBL" id="THV02939.1"/>
    </source>
</evidence>
<dbReference type="GO" id="GO:0005634">
    <property type="term" value="C:nucleus"/>
    <property type="evidence" value="ECO:0007669"/>
    <property type="project" value="UniProtKB-SubCell"/>
</dbReference>
<protein>
    <recommendedName>
        <fullName evidence="5">Restriction of telomere capping protein 4</fullName>
    </recommendedName>
</protein>
<accession>A0A4S8MKE2</accession>
<reference evidence="9 10" key="1">
    <citation type="journal article" date="2019" name="Nat. Ecol. Evol.">
        <title>Megaphylogeny resolves global patterns of mushroom evolution.</title>
        <authorList>
            <person name="Varga T."/>
            <person name="Krizsan K."/>
            <person name="Foldi C."/>
            <person name="Dima B."/>
            <person name="Sanchez-Garcia M."/>
            <person name="Sanchez-Ramirez S."/>
            <person name="Szollosi G.J."/>
            <person name="Szarkandi J.G."/>
            <person name="Papp V."/>
            <person name="Albert L."/>
            <person name="Andreopoulos W."/>
            <person name="Angelini C."/>
            <person name="Antonin V."/>
            <person name="Barry K.W."/>
            <person name="Bougher N.L."/>
            <person name="Buchanan P."/>
            <person name="Buyck B."/>
            <person name="Bense V."/>
            <person name="Catcheside P."/>
            <person name="Chovatia M."/>
            <person name="Cooper J."/>
            <person name="Damon W."/>
            <person name="Desjardin D."/>
            <person name="Finy P."/>
            <person name="Geml J."/>
            <person name="Haridas S."/>
            <person name="Hughes K."/>
            <person name="Justo A."/>
            <person name="Karasinski D."/>
            <person name="Kautmanova I."/>
            <person name="Kiss B."/>
            <person name="Kocsube S."/>
            <person name="Kotiranta H."/>
            <person name="LaButti K.M."/>
            <person name="Lechner B.E."/>
            <person name="Liimatainen K."/>
            <person name="Lipzen A."/>
            <person name="Lukacs Z."/>
            <person name="Mihaltcheva S."/>
            <person name="Morgado L.N."/>
            <person name="Niskanen T."/>
            <person name="Noordeloos M.E."/>
            <person name="Ohm R.A."/>
            <person name="Ortiz-Santana B."/>
            <person name="Ovrebo C."/>
            <person name="Racz N."/>
            <person name="Riley R."/>
            <person name="Savchenko A."/>
            <person name="Shiryaev A."/>
            <person name="Soop K."/>
            <person name="Spirin V."/>
            <person name="Szebenyi C."/>
            <person name="Tomsovsky M."/>
            <person name="Tulloss R.E."/>
            <person name="Uehling J."/>
            <person name="Grigoriev I.V."/>
            <person name="Vagvolgyi C."/>
            <person name="Papp T."/>
            <person name="Martin F.M."/>
            <person name="Miettinen O."/>
            <person name="Hibbett D.S."/>
            <person name="Nagy L.G."/>
        </authorList>
    </citation>
    <scope>NUCLEOTIDE SEQUENCE [LARGE SCALE GENOMIC DNA]</scope>
    <source>
        <strain evidence="9 10">CBS 962.96</strain>
    </source>
</reference>
<sequence length="228" mass="25693">NLCPYCDRKMPENPSTKLQQLLKHLEKKSTFAPRPSNSYGRKASLADFSLVCQQHVLETDMLSKAILEGWPLSVDFDGLATRVRQMKNDLKAILQDETARNSSFLWREVLVQINEHGMESIKGFAGRYELFHMVQPGYYGERGLAVIMEVLYSPLPSSLIEKHLDNIAPLDPQSFFKWVLAPEVALRLITTDRNLSGASGMQEGLKVMRASSSYGAAMFPDEYEDCDG</sequence>
<keyword evidence="10" id="KW-1185">Reference proteome</keyword>
<dbReference type="PANTHER" id="PTHR41391">
    <property type="entry name" value="RESTRICTION OF TELOMERE CAPPING PROTEIN 4"/>
    <property type="match status" value="1"/>
</dbReference>
<dbReference type="InterPro" id="IPR039024">
    <property type="entry name" value="RTC4"/>
</dbReference>
<keyword evidence="7" id="KW-0539">Nucleus</keyword>
<dbReference type="PANTHER" id="PTHR41391:SF1">
    <property type="entry name" value="RESTRICTION OF TELOMERE CAPPING PROTEIN 4"/>
    <property type="match status" value="1"/>
</dbReference>
<dbReference type="InterPro" id="IPR028094">
    <property type="entry name" value="RTC4_C"/>
</dbReference>
<feature type="non-terminal residue" evidence="9">
    <location>
        <position position="1"/>
    </location>
</feature>
<evidence type="ECO:0000259" key="8">
    <source>
        <dbReference type="SMART" id="SM01312"/>
    </source>
</evidence>
<proteinExistence type="inferred from homology"/>
<evidence type="ECO:0000256" key="5">
    <source>
        <dbReference type="ARBA" id="ARBA00015162"/>
    </source>
</evidence>
<evidence type="ECO:0000256" key="6">
    <source>
        <dbReference type="ARBA" id="ARBA00022490"/>
    </source>
</evidence>
<dbReference type="Pfam" id="PF14474">
    <property type="entry name" value="RTC4"/>
    <property type="match status" value="1"/>
</dbReference>
<organism evidence="9 10">
    <name type="scientific">Dendrothele bispora (strain CBS 962.96)</name>
    <dbReference type="NCBI Taxonomy" id="1314807"/>
    <lineage>
        <taxon>Eukaryota</taxon>
        <taxon>Fungi</taxon>
        <taxon>Dikarya</taxon>
        <taxon>Basidiomycota</taxon>
        <taxon>Agaricomycotina</taxon>
        <taxon>Agaricomycetes</taxon>
        <taxon>Agaricomycetidae</taxon>
        <taxon>Agaricales</taxon>
        <taxon>Agaricales incertae sedis</taxon>
        <taxon>Dendrothele</taxon>
    </lineage>
</organism>
<evidence type="ECO:0000256" key="7">
    <source>
        <dbReference type="ARBA" id="ARBA00023242"/>
    </source>
</evidence>
<evidence type="ECO:0000256" key="4">
    <source>
        <dbReference type="ARBA" id="ARBA00009461"/>
    </source>
</evidence>
<comment type="function">
    <text evidence="1">May be involved in a process influencing telomere capping.</text>
</comment>
<evidence type="ECO:0000313" key="10">
    <source>
        <dbReference type="Proteomes" id="UP000297245"/>
    </source>
</evidence>
<dbReference type="OrthoDB" id="128308at2759"/>
<evidence type="ECO:0000256" key="2">
    <source>
        <dbReference type="ARBA" id="ARBA00004123"/>
    </source>
</evidence>
<feature type="domain" description="Restriction of telomere capping protein 4 C-terminal" evidence="8">
    <location>
        <begin position="93"/>
        <end position="221"/>
    </location>
</feature>
<dbReference type="GO" id="GO:0005737">
    <property type="term" value="C:cytoplasm"/>
    <property type="evidence" value="ECO:0007669"/>
    <property type="project" value="UniProtKB-SubCell"/>
</dbReference>
<feature type="non-terminal residue" evidence="9">
    <location>
        <position position="228"/>
    </location>
</feature>
<dbReference type="SMART" id="SM01312">
    <property type="entry name" value="RTC4"/>
    <property type="match status" value="1"/>
</dbReference>